<evidence type="ECO:0000313" key="1">
    <source>
        <dbReference type="EMBL" id="CDW22431.1"/>
    </source>
</evidence>
<dbReference type="AlphaFoldDB" id="A0A0K2TAF0"/>
<organism evidence="1">
    <name type="scientific">Lepeophtheirus salmonis</name>
    <name type="common">Salmon louse</name>
    <name type="synonym">Caligus salmonis</name>
    <dbReference type="NCBI Taxonomy" id="72036"/>
    <lineage>
        <taxon>Eukaryota</taxon>
        <taxon>Metazoa</taxon>
        <taxon>Ecdysozoa</taxon>
        <taxon>Arthropoda</taxon>
        <taxon>Crustacea</taxon>
        <taxon>Multicrustacea</taxon>
        <taxon>Hexanauplia</taxon>
        <taxon>Copepoda</taxon>
        <taxon>Siphonostomatoida</taxon>
        <taxon>Caligidae</taxon>
        <taxon>Lepeophtheirus</taxon>
    </lineage>
</organism>
<reference evidence="1" key="1">
    <citation type="submission" date="2014-05" db="EMBL/GenBank/DDBJ databases">
        <authorList>
            <person name="Chronopoulou M."/>
        </authorList>
    </citation>
    <scope>NUCLEOTIDE SEQUENCE</scope>
    <source>
        <tissue evidence="1">Whole organism</tissue>
    </source>
</reference>
<proteinExistence type="predicted"/>
<accession>A0A0K2TAF0</accession>
<protein>
    <submittedName>
        <fullName evidence="1">Uncharacterized protein</fullName>
    </submittedName>
</protein>
<name>A0A0K2TAF0_LEPSM</name>
<dbReference type="EMBL" id="HACA01005070">
    <property type="protein sequence ID" value="CDW22431.1"/>
    <property type="molecule type" value="Transcribed_RNA"/>
</dbReference>
<sequence length="77" mass="8986">MEHYILGEFTPILETRRLTLTILFNISTWLKKLSFYQSMAMGSNLLIIQPNDIVFGNPSHLFMKNVRLPRKISLFVS</sequence>